<feature type="transmembrane region" description="Helical" evidence="4">
    <location>
        <begin position="294"/>
        <end position="315"/>
    </location>
</feature>
<comment type="similarity">
    <text evidence="2">Belongs to the major facilitator superfamily. Monocarboxylate porter (TC 2.A.1.13) family.</text>
</comment>
<feature type="transmembrane region" description="Helical" evidence="4">
    <location>
        <begin position="132"/>
        <end position="152"/>
    </location>
</feature>
<feature type="transmembrane region" description="Helical" evidence="4">
    <location>
        <begin position="159"/>
        <end position="178"/>
    </location>
</feature>
<keyword evidence="4" id="KW-0812">Transmembrane</keyword>
<dbReference type="GO" id="GO:0022857">
    <property type="term" value="F:transmembrane transporter activity"/>
    <property type="evidence" value="ECO:0007669"/>
    <property type="project" value="InterPro"/>
</dbReference>
<dbReference type="PANTHER" id="PTHR11360:SF130">
    <property type="entry name" value="MAJOR FACILITATOR SUPERFAMILY (MFS) PROFILE DOMAIN-CONTAINING PROTEIN-RELATED"/>
    <property type="match status" value="1"/>
</dbReference>
<dbReference type="InterPro" id="IPR036259">
    <property type="entry name" value="MFS_trans_sf"/>
</dbReference>
<feature type="transmembrane region" description="Helical" evidence="4">
    <location>
        <begin position="184"/>
        <end position="207"/>
    </location>
</feature>
<feature type="transmembrane region" description="Helical" evidence="4">
    <location>
        <begin position="450"/>
        <end position="470"/>
    </location>
</feature>
<evidence type="ECO:0000256" key="1">
    <source>
        <dbReference type="ARBA" id="ARBA00004141"/>
    </source>
</evidence>
<evidence type="ECO:0000256" key="3">
    <source>
        <dbReference type="SAM" id="MobiDB-lite"/>
    </source>
</evidence>
<dbReference type="Proteomes" id="UP000192596">
    <property type="component" value="Unassembled WGS sequence"/>
</dbReference>
<comment type="caution">
    <text evidence="5">The sequence shown here is derived from an EMBL/GenBank/DDBJ whole genome shotgun (WGS) entry which is preliminary data.</text>
</comment>
<feature type="transmembrane region" description="Helical" evidence="4">
    <location>
        <begin position="384"/>
        <end position="406"/>
    </location>
</feature>
<evidence type="ECO:0000256" key="4">
    <source>
        <dbReference type="SAM" id="Phobius"/>
    </source>
</evidence>
<protein>
    <recommendedName>
        <fullName evidence="7">Major facilitator superfamily (MFS) profile domain-containing protein</fullName>
    </recommendedName>
</protein>
<dbReference type="Gene3D" id="1.20.1250.20">
    <property type="entry name" value="MFS general substrate transporter like domains"/>
    <property type="match status" value="2"/>
</dbReference>
<organism evidence="5 6">
    <name type="scientific">Cryoendolithus antarcticus</name>
    <dbReference type="NCBI Taxonomy" id="1507870"/>
    <lineage>
        <taxon>Eukaryota</taxon>
        <taxon>Fungi</taxon>
        <taxon>Dikarya</taxon>
        <taxon>Ascomycota</taxon>
        <taxon>Pezizomycotina</taxon>
        <taxon>Dothideomycetes</taxon>
        <taxon>Dothideomycetidae</taxon>
        <taxon>Cladosporiales</taxon>
        <taxon>Cladosporiaceae</taxon>
        <taxon>Cryoendolithus</taxon>
    </lineage>
</organism>
<feature type="transmembrane region" description="Helical" evidence="4">
    <location>
        <begin position="360"/>
        <end position="378"/>
    </location>
</feature>
<evidence type="ECO:0000256" key="2">
    <source>
        <dbReference type="ARBA" id="ARBA00006727"/>
    </source>
</evidence>
<dbReference type="OrthoDB" id="6499973at2759"/>
<keyword evidence="4" id="KW-0472">Membrane</keyword>
<dbReference type="EMBL" id="NAJO01000038">
    <property type="protein sequence ID" value="OQN99787.1"/>
    <property type="molecule type" value="Genomic_DNA"/>
</dbReference>
<evidence type="ECO:0008006" key="7">
    <source>
        <dbReference type="Google" id="ProtNLM"/>
    </source>
</evidence>
<evidence type="ECO:0000313" key="6">
    <source>
        <dbReference type="Proteomes" id="UP000192596"/>
    </source>
</evidence>
<gene>
    <name evidence="5" type="ORF">B0A48_14557</name>
</gene>
<feature type="region of interest" description="Disordered" evidence="3">
    <location>
        <begin position="1"/>
        <end position="67"/>
    </location>
</feature>
<feature type="transmembrane region" description="Helical" evidence="4">
    <location>
        <begin position="219"/>
        <end position="239"/>
    </location>
</feature>
<keyword evidence="4" id="KW-1133">Transmembrane helix</keyword>
<proteinExistence type="inferred from homology"/>
<dbReference type="InterPro" id="IPR050327">
    <property type="entry name" value="Proton-linked_MCT"/>
</dbReference>
<keyword evidence="6" id="KW-1185">Reference proteome</keyword>
<dbReference type="InterPro" id="IPR011701">
    <property type="entry name" value="MFS"/>
</dbReference>
<dbReference type="AlphaFoldDB" id="A0A1V8SL80"/>
<feature type="transmembrane region" description="Helical" evidence="4">
    <location>
        <begin position="92"/>
        <end position="112"/>
    </location>
</feature>
<comment type="subcellular location">
    <subcellularLocation>
        <location evidence="1">Membrane</location>
        <topology evidence="1">Multi-pass membrane protein</topology>
    </subcellularLocation>
</comment>
<sequence length="483" mass="52364">MAHPISRGSDEEKAEVKSIATADDGESLATAWPLPIDGDDIESGHGEDHEPAGHHSGMATSEPKGMLSLTRTSTRRSALSSKDPGPPPDGGLLAYTQVLCCHLTIFSTWGYISSFGVFQQHYNETLNVSPSAISWIGSIQIFLLFFLGTWSGRALDAGLFHYVYCAGSVFQLLGIFSLSASTTYVHIFLSQGVCLGIANGLHFCPSMSLVSTYFAKNRSWAIGLTALGSCSGGVVFPVVVQQLLPRIGFPWTVRVCGFIMIFTNVITIALYRTRLPPRKTGPIVEWSALKEPTFMLYCLGMFANFWSLYFSFFYIGSYGRNILGMSYPDSINLLLTMVGIGFVFRVIPNFYADRLGPVNVIIPFAAVCAIVMFGWIGIHTRTTLFIYAAIYGSGSAGLQSMFPAALSSLTTDMKKAGVRMGMGFTIVSFACLTGPPLAGALIQARDGSYLYAQIWGGASFMLGTALLIAARTSKVGWQIKRRI</sequence>
<feature type="transmembrane region" description="Helical" evidence="4">
    <location>
        <begin position="418"/>
        <end position="438"/>
    </location>
</feature>
<reference evidence="6" key="1">
    <citation type="submission" date="2017-03" db="EMBL/GenBank/DDBJ databases">
        <title>Genomes of endolithic fungi from Antarctica.</title>
        <authorList>
            <person name="Coleine C."/>
            <person name="Masonjones S."/>
            <person name="Stajich J.E."/>
        </authorList>
    </citation>
    <scope>NUCLEOTIDE SEQUENCE [LARGE SCALE GENOMIC DNA]</scope>
    <source>
        <strain evidence="6">CCFEE 5527</strain>
    </source>
</reference>
<feature type="transmembrane region" description="Helical" evidence="4">
    <location>
        <begin position="251"/>
        <end position="273"/>
    </location>
</feature>
<feature type="transmembrane region" description="Helical" evidence="4">
    <location>
        <begin position="330"/>
        <end position="348"/>
    </location>
</feature>
<dbReference type="Pfam" id="PF07690">
    <property type="entry name" value="MFS_1"/>
    <property type="match status" value="1"/>
</dbReference>
<feature type="compositionally biased region" description="Basic and acidic residues" evidence="3">
    <location>
        <begin position="42"/>
        <end position="53"/>
    </location>
</feature>
<name>A0A1V8SL80_9PEZI</name>
<dbReference type="PANTHER" id="PTHR11360">
    <property type="entry name" value="MONOCARBOXYLATE TRANSPORTER"/>
    <property type="match status" value="1"/>
</dbReference>
<dbReference type="SUPFAM" id="SSF103473">
    <property type="entry name" value="MFS general substrate transporter"/>
    <property type="match status" value="1"/>
</dbReference>
<dbReference type="GO" id="GO:0016020">
    <property type="term" value="C:membrane"/>
    <property type="evidence" value="ECO:0007669"/>
    <property type="project" value="UniProtKB-SubCell"/>
</dbReference>
<accession>A0A1V8SL80</accession>
<dbReference type="InParanoid" id="A0A1V8SL80"/>
<evidence type="ECO:0000313" key="5">
    <source>
        <dbReference type="EMBL" id="OQN99787.1"/>
    </source>
</evidence>